<keyword evidence="3" id="KW-1185">Reference proteome</keyword>
<feature type="compositionally biased region" description="Acidic residues" evidence="1">
    <location>
        <begin position="59"/>
        <end position="74"/>
    </location>
</feature>
<evidence type="ECO:0000313" key="2">
    <source>
        <dbReference type="EMBL" id="KAK6192394.1"/>
    </source>
</evidence>
<evidence type="ECO:0000313" key="3">
    <source>
        <dbReference type="Proteomes" id="UP001347796"/>
    </source>
</evidence>
<evidence type="ECO:0000256" key="1">
    <source>
        <dbReference type="SAM" id="MobiDB-lite"/>
    </source>
</evidence>
<dbReference type="EMBL" id="JAZGQO010000002">
    <property type="protein sequence ID" value="KAK6192394.1"/>
    <property type="molecule type" value="Genomic_DNA"/>
</dbReference>
<gene>
    <name evidence="2" type="ORF">SNE40_003869</name>
</gene>
<reference evidence="2 3" key="1">
    <citation type="submission" date="2024-01" db="EMBL/GenBank/DDBJ databases">
        <title>The genome of the rayed Mediterranean limpet Patella caerulea (Linnaeus, 1758).</title>
        <authorList>
            <person name="Anh-Thu Weber A."/>
            <person name="Halstead-Nussloch G."/>
        </authorList>
    </citation>
    <scope>NUCLEOTIDE SEQUENCE [LARGE SCALE GENOMIC DNA]</scope>
    <source>
        <strain evidence="2">AATW-2023a</strain>
        <tissue evidence="2">Whole specimen</tissue>
    </source>
</reference>
<name>A0AAN8Q1A8_PATCE</name>
<proteinExistence type="predicted"/>
<feature type="region of interest" description="Disordered" evidence="1">
    <location>
        <begin position="52"/>
        <end position="87"/>
    </location>
</feature>
<sequence>MPRKSYRFGQDNKIRCKRLVAARKENITCAQNNSDESNEAVVIVDYEQNISDSNVNDAGEADDINSSNGDDDNNTDNTKSNDTTNDKLTSACYAHKAESVYLSITN</sequence>
<organism evidence="2 3">
    <name type="scientific">Patella caerulea</name>
    <name type="common">Rayed Mediterranean limpet</name>
    <dbReference type="NCBI Taxonomy" id="87958"/>
    <lineage>
        <taxon>Eukaryota</taxon>
        <taxon>Metazoa</taxon>
        <taxon>Spiralia</taxon>
        <taxon>Lophotrochozoa</taxon>
        <taxon>Mollusca</taxon>
        <taxon>Gastropoda</taxon>
        <taxon>Patellogastropoda</taxon>
        <taxon>Patelloidea</taxon>
        <taxon>Patellidae</taxon>
        <taxon>Patella</taxon>
    </lineage>
</organism>
<protein>
    <submittedName>
        <fullName evidence="2">Uncharacterized protein</fullName>
    </submittedName>
</protein>
<dbReference type="Proteomes" id="UP001347796">
    <property type="component" value="Unassembled WGS sequence"/>
</dbReference>
<accession>A0AAN8Q1A8</accession>
<comment type="caution">
    <text evidence="2">The sequence shown here is derived from an EMBL/GenBank/DDBJ whole genome shotgun (WGS) entry which is preliminary data.</text>
</comment>
<dbReference type="AlphaFoldDB" id="A0AAN8Q1A8"/>